<feature type="compositionally biased region" description="Low complexity" evidence="1">
    <location>
        <begin position="59"/>
        <end position="68"/>
    </location>
</feature>
<dbReference type="EMBL" id="MAIC01000011">
    <property type="protein sequence ID" value="OPB78677.1"/>
    <property type="molecule type" value="Genomic_DNA"/>
</dbReference>
<sequence>MKKQKQQPDEKKKKNYVPPSLDVVLIEMETGIVATSVVQPGGGTGVEVDPWTDGGSAGSGEPSGEWWK</sequence>
<keyword evidence="4" id="KW-1185">Reference proteome</keyword>
<evidence type="ECO:0000313" key="4">
    <source>
        <dbReference type="Proteomes" id="UP000190016"/>
    </source>
</evidence>
<reference evidence="3 4" key="2">
    <citation type="submission" date="2016-07" db="EMBL/GenBank/DDBJ databases">
        <title>Revisiting the Taxonomy of the Elizabethkingia Genus based on Whole-Genome Sequencing, Optical Mapping, and MALDI-TOF.</title>
        <authorList>
            <person name="Nicholson A.C."/>
        </authorList>
    </citation>
    <scope>NUCLEOTIDE SEQUENCE [LARGE SCALE GENOMIC DNA]</scope>
    <source>
        <strain evidence="3 4">C1558</strain>
    </source>
</reference>
<evidence type="ECO:0000256" key="1">
    <source>
        <dbReference type="SAM" id="MobiDB-lite"/>
    </source>
</evidence>
<evidence type="ECO:0000313" key="2">
    <source>
        <dbReference type="EMBL" id="OPB78677.1"/>
    </source>
</evidence>
<dbReference type="RefSeq" id="WP_078404126.1">
    <property type="nucleotide sequence ID" value="NZ_CP016377.1"/>
</dbReference>
<dbReference type="AlphaFoldDB" id="A0AAJ3TQ20"/>
<accession>A0AAJ3TQ20</accession>
<dbReference type="EMBL" id="MBDS01000002">
    <property type="protein sequence ID" value="OPB92836.1"/>
    <property type="molecule type" value="Genomic_DNA"/>
</dbReference>
<dbReference type="Proteomes" id="UP000190016">
    <property type="component" value="Unassembled WGS sequence"/>
</dbReference>
<reference evidence="2 5" key="1">
    <citation type="submission" date="2016-06" db="EMBL/GenBank/DDBJ databases">
        <authorList>
            <person name="Nicholson A.C."/>
        </authorList>
    </citation>
    <scope>NUCLEOTIDE SEQUENCE [LARGE SCALE GENOMIC DNA]</scope>
    <source>
        <strain evidence="2 5">G4123</strain>
    </source>
</reference>
<gene>
    <name evidence="2" type="ORF">BAY32_00630</name>
    <name evidence="3" type="ORF">BB021_00075</name>
</gene>
<feature type="region of interest" description="Disordered" evidence="1">
    <location>
        <begin position="37"/>
        <end position="68"/>
    </location>
</feature>
<comment type="caution">
    <text evidence="2">The sequence shown here is derived from an EMBL/GenBank/DDBJ whole genome shotgun (WGS) entry which is preliminary data.</text>
</comment>
<dbReference type="Proteomes" id="UP000190816">
    <property type="component" value="Unassembled WGS sequence"/>
</dbReference>
<proteinExistence type="predicted"/>
<dbReference type="KEGG" id="ego:BBD34_14560"/>
<organism evidence="2 5">
    <name type="scientific">Elizabethkingia ursingii</name>
    <dbReference type="NCBI Taxonomy" id="1756150"/>
    <lineage>
        <taxon>Bacteria</taxon>
        <taxon>Pseudomonadati</taxon>
        <taxon>Bacteroidota</taxon>
        <taxon>Flavobacteriia</taxon>
        <taxon>Flavobacteriales</taxon>
        <taxon>Weeksellaceae</taxon>
        <taxon>Elizabethkingia</taxon>
    </lineage>
</organism>
<name>A0AAJ3TQ20_9FLAO</name>
<evidence type="ECO:0000313" key="3">
    <source>
        <dbReference type="EMBL" id="OPB92836.1"/>
    </source>
</evidence>
<protein>
    <submittedName>
        <fullName evidence="2">Uncharacterized protein</fullName>
    </submittedName>
</protein>
<evidence type="ECO:0000313" key="5">
    <source>
        <dbReference type="Proteomes" id="UP000190816"/>
    </source>
</evidence>